<dbReference type="Gene3D" id="1.10.357.10">
    <property type="entry name" value="Tetracycline Repressor, domain 2"/>
    <property type="match status" value="1"/>
</dbReference>
<comment type="caution">
    <text evidence="7">The sequence shown here is derived from an EMBL/GenBank/DDBJ whole genome shotgun (WGS) entry which is preliminary data.</text>
</comment>
<evidence type="ECO:0000256" key="1">
    <source>
        <dbReference type="ARBA" id="ARBA00022491"/>
    </source>
</evidence>
<dbReference type="InterPro" id="IPR009057">
    <property type="entry name" value="Homeodomain-like_sf"/>
</dbReference>
<keyword evidence="2" id="KW-0805">Transcription regulation</keyword>
<dbReference type="PRINTS" id="PR00455">
    <property type="entry name" value="HTHTETR"/>
</dbReference>
<dbReference type="InterPro" id="IPR036271">
    <property type="entry name" value="Tet_transcr_reg_TetR-rel_C_sf"/>
</dbReference>
<dbReference type="PANTHER" id="PTHR30055">
    <property type="entry name" value="HTH-TYPE TRANSCRIPTIONAL REGULATOR RUTR"/>
    <property type="match status" value="1"/>
</dbReference>
<dbReference type="GO" id="GO:0003700">
    <property type="term" value="F:DNA-binding transcription factor activity"/>
    <property type="evidence" value="ECO:0007669"/>
    <property type="project" value="TreeGrafter"/>
</dbReference>
<evidence type="ECO:0000256" key="5">
    <source>
        <dbReference type="PROSITE-ProRule" id="PRU00335"/>
    </source>
</evidence>
<dbReference type="STRING" id="1903952.BIT28_16705"/>
<dbReference type="OrthoDB" id="155497at2"/>
<proteinExistence type="predicted"/>
<evidence type="ECO:0000256" key="4">
    <source>
        <dbReference type="ARBA" id="ARBA00023163"/>
    </source>
</evidence>
<dbReference type="Pfam" id="PF13977">
    <property type="entry name" value="TetR_C_6"/>
    <property type="match status" value="1"/>
</dbReference>
<keyword evidence="3 5" id="KW-0238">DNA-binding</keyword>
<keyword evidence="1" id="KW-0678">Repressor</keyword>
<dbReference type="SUPFAM" id="SSF46689">
    <property type="entry name" value="Homeodomain-like"/>
    <property type="match status" value="1"/>
</dbReference>
<dbReference type="PROSITE" id="PS50977">
    <property type="entry name" value="HTH_TETR_2"/>
    <property type="match status" value="1"/>
</dbReference>
<dbReference type="InterPro" id="IPR039538">
    <property type="entry name" value="BetI_C"/>
</dbReference>
<dbReference type="InterPro" id="IPR050109">
    <property type="entry name" value="HTH-type_TetR-like_transc_reg"/>
</dbReference>
<dbReference type="Proteomes" id="UP000186905">
    <property type="component" value="Unassembled WGS sequence"/>
</dbReference>
<evidence type="ECO:0000259" key="6">
    <source>
        <dbReference type="PROSITE" id="PS50977"/>
    </source>
</evidence>
<evidence type="ECO:0000313" key="7">
    <source>
        <dbReference type="EMBL" id="OLQ80377.1"/>
    </source>
</evidence>
<sequence>MDTIVKKTRTRLSPEKRKQQLLDFALEVFARRGIGRAGHADIAEMANVSVATVFNYFPTREALVEQVLTQVENRFSQLITECLGSQSKPLYPRLTCITDHLIDAVIEQQDWIKVWFEWSTSVRDEIWPQFIGDNKQSHDRLAEMFAQGVEHQELNTQQSPDELAWQLHGICYVLYLQANINPDQDKMREQAATYISALLAK</sequence>
<name>A0A1Q9GYG1_9GAMM</name>
<dbReference type="GO" id="GO:0000976">
    <property type="term" value="F:transcription cis-regulatory region binding"/>
    <property type="evidence" value="ECO:0007669"/>
    <property type="project" value="TreeGrafter"/>
</dbReference>
<gene>
    <name evidence="7" type="ORF">BIT28_16705</name>
</gene>
<evidence type="ECO:0000313" key="8">
    <source>
        <dbReference type="Proteomes" id="UP000186905"/>
    </source>
</evidence>
<reference evidence="7 8" key="1">
    <citation type="submission" date="2016-09" db="EMBL/GenBank/DDBJ databases">
        <title>Photobacterium proteolyticum sp. nov. a protease producing bacterium isolated from ocean sediments of Laizhou Bay.</title>
        <authorList>
            <person name="Li Y."/>
        </authorList>
    </citation>
    <scope>NUCLEOTIDE SEQUENCE [LARGE SCALE GENOMIC DNA]</scope>
    <source>
        <strain evidence="7 8">13-12</strain>
    </source>
</reference>
<dbReference type="EMBL" id="MJIL01000047">
    <property type="protein sequence ID" value="OLQ80377.1"/>
    <property type="molecule type" value="Genomic_DNA"/>
</dbReference>
<dbReference type="InterPro" id="IPR001647">
    <property type="entry name" value="HTH_TetR"/>
</dbReference>
<evidence type="ECO:0000256" key="3">
    <source>
        <dbReference type="ARBA" id="ARBA00023125"/>
    </source>
</evidence>
<feature type="DNA-binding region" description="H-T-H motif" evidence="5">
    <location>
        <begin position="38"/>
        <end position="57"/>
    </location>
</feature>
<keyword evidence="8" id="KW-1185">Reference proteome</keyword>
<dbReference type="AlphaFoldDB" id="A0A1Q9GYG1"/>
<keyword evidence="4" id="KW-0804">Transcription</keyword>
<organism evidence="7 8">
    <name type="scientific">Photobacterium proteolyticum</name>
    <dbReference type="NCBI Taxonomy" id="1903952"/>
    <lineage>
        <taxon>Bacteria</taxon>
        <taxon>Pseudomonadati</taxon>
        <taxon>Pseudomonadota</taxon>
        <taxon>Gammaproteobacteria</taxon>
        <taxon>Vibrionales</taxon>
        <taxon>Vibrionaceae</taxon>
        <taxon>Photobacterium</taxon>
    </lineage>
</organism>
<dbReference type="Pfam" id="PF00440">
    <property type="entry name" value="TetR_N"/>
    <property type="match status" value="1"/>
</dbReference>
<feature type="domain" description="HTH tetR-type" evidence="6">
    <location>
        <begin position="15"/>
        <end position="75"/>
    </location>
</feature>
<accession>A0A1Q9GYG1</accession>
<dbReference type="SUPFAM" id="SSF48498">
    <property type="entry name" value="Tetracyclin repressor-like, C-terminal domain"/>
    <property type="match status" value="1"/>
</dbReference>
<evidence type="ECO:0000256" key="2">
    <source>
        <dbReference type="ARBA" id="ARBA00023015"/>
    </source>
</evidence>
<dbReference type="PANTHER" id="PTHR30055:SF234">
    <property type="entry name" value="HTH-TYPE TRANSCRIPTIONAL REGULATOR BETI"/>
    <property type="match status" value="1"/>
</dbReference>
<protein>
    <submittedName>
        <fullName evidence="7">LuxR family transcriptional regulator</fullName>
    </submittedName>
</protein>
<dbReference type="RefSeq" id="WP_075762329.1">
    <property type="nucleotide sequence ID" value="NZ_MJIL01000047.1"/>
</dbReference>